<dbReference type="PANTHER" id="PTHR45937:SF1">
    <property type="entry name" value="ASPARAGINE SYNTHETASE DOMAIN-CONTAINING PROTEIN 1"/>
    <property type="match status" value="1"/>
</dbReference>
<dbReference type="EMBL" id="VCEB01000006">
    <property type="protein sequence ID" value="KAB0375521.1"/>
    <property type="molecule type" value="Genomic_DNA"/>
</dbReference>
<protein>
    <recommendedName>
        <fullName evidence="4">Asparagine synthetase domain-containing protein 1</fullName>
    </recommendedName>
</protein>
<keyword evidence="6" id="KW-1185">Reference proteome</keyword>
<evidence type="ECO:0000313" key="5">
    <source>
        <dbReference type="EMBL" id="KAB0375521.1"/>
    </source>
</evidence>
<evidence type="ECO:0000256" key="2">
    <source>
        <dbReference type="ARBA" id="ARBA00022888"/>
    </source>
</evidence>
<organism evidence="5 6">
    <name type="scientific">Muntiacus reevesi</name>
    <name type="common">Reeves' muntjac</name>
    <name type="synonym">Cervus reevesi</name>
    <dbReference type="NCBI Taxonomy" id="9886"/>
    <lineage>
        <taxon>Eukaryota</taxon>
        <taxon>Metazoa</taxon>
        <taxon>Chordata</taxon>
        <taxon>Craniata</taxon>
        <taxon>Vertebrata</taxon>
        <taxon>Euteleostomi</taxon>
        <taxon>Mammalia</taxon>
        <taxon>Eutheria</taxon>
        <taxon>Laurasiatheria</taxon>
        <taxon>Artiodactyla</taxon>
        <taxon>Ruminantia</taxon>
        <taxon>Pecora</taxon>
        <taxon>Cervidae</taxon>
        <taxon>Muntiacinae</taxon>
        <taxon>Muntiacus</taxon>
    </lineage>
</organism>
<dbReference type="Proteomes" id="UP000326062">
    <property type="component" value="Chromosome 6"/>
</dbReference>
<dbReference type="CDD" id="cd01991">
    <property type="entry name" value="Asn_synthase_B_C"/>
    <property type="match status" value="1"/>
</dbReference>
<evidence type="ECO:0000313" key="6">
    <source>
        <dbReference type="Proteomes" id="UP000326062"/>
    </source>
</evidence>
<sequence>MFHYLSSYKNNSDILSLFSKAQEPWSFIYYQASNLSLYLLWHFSNLGKNFCLSSIGAQASGVTDQWREVPASGIFRIDLKSVSISKSVVLKLYPWKFNSGGGGGGCGMSENTLQVFLTDGHMKEVVQQFIGVPSIAVKRRVLCLPRDESLKPSEVVKTSNRKVKVAILFSGGIDSMVIAAIADHHIPLDEQTYLLNVAFMTKEKTIPVNFNKKGRKQKNHCEIPSEEVSKTIPAAAARPGEQFSVPGRPLDIVLDDSIGCAVWFASGGAGWLVTQDGEKPYQSSAKVILTGIGIEMELDRISSRNLGHDDRCIIWGKANLTLPCGIGEKLILRLAAVELGQTASVLLTKWNNEKAYDKCGRLQIISLENLSVVN</sequence>
<dbReference type="PANTHER" id="PTHR45937">
    <property type="entry name" value="ASPARAGINE SYNTHETASE DOMAIN-CONTAINING PROTEIN 1"/>
    <property type="match status" value="1"/>
</dbReference>
<dbReference type="SUPFAM" id="SSF52402">
    <property type="entry name" value="Adenine nucleotide alpha hydrolases-like"/>
    <property type="match status" value="1"/>
</dbReference>
<dbReference type="InterPro" id="IPR051857">
    <property type="entry name" value="Asn_synthetase_domain"/>
</dbReference>
<gene>
    <name evidence="5" type="ORF">FD755_012164</name>
</gene>
<keyword evidence="2" id="KW-0061">Asparagine biosynthesis</keyword>
<comment type="caution">
    <text evidence="5">The sequence shown here is derived from an EMBL/GenBank/DDBJ whole genome shotgun (WGS) entry which is preliminary data.</text>
</comment>
<evidence type="ECO:0000256" key="1">
    <source>
        <dbReference type="ARBA" id="ARBA00022605"/>
    </source>
</evidence>
<dbReference type="InterPro" id="IPR001962">
    <property type="entry name" value="Asn_synthase"/>
</dbReference>
<reference evidence="5 6" key="1">
    <citation type="submission" date="2019-06" db="EMBL/GenBank/DDBJ databases">
        <title>Discovery of a novel chromosome fission-fusion reversal in muntjac.</title>
        <authorList>
            <person name="Mudd A.B."/>
            <person name="Bredeson J.V."/>
            <person name="Baum R."/>
            <person name="Hockemeyer D."/>
            <person name="Rokhsar D.S."/>
        </authorList>
    </citation>
    <scope>NUCLEOTIDE SEQUENCE [LARGE SCALE GENOMIC DNA]</scope>
    <source>
        <strain evidence="5">UCam_UCB_Mr</strain>
        <tissue evidence="5">Fibroblast cell line</tissue>
    </source>
</reference>
<dbReference type="InterPro" id="IPR014729">
    <property type="entry name" value="Rossmann-like_a/b/a_fold"/>
</dbReference>
<evidence type="ECO:0000256" key="4">
    <source>
        <dbReference type="ARBA" id="ARBA00040716"/>
    </source>
</evidence>
<dbReference type="Gene3D" id="3.40.50.620">
    <property type="entry name" value="HUPs"/>
    <property type="match status" value="1"/>
</dbReference>
<dbReference type="GO" id="GO:0004066">
    <property type="term" value="F:asparagine synthase (glutamine-hydrolyzing) activity"/>
    <property type="evidence" value="ECO:0007669"/>
    <property type="project" value="InterPro"/>
</dbReference>
<dbReference type="GO" id="GO:0006529">
    <property type="term" value="P:asparagine biosynthetic process"/>
    <property type="evidence" value="ECO:0007669"/>
    <property type="project" value="UniProtKB-KW"/>
</dbReference>
<proteinExistence type="predicted"/>
<accession>A0A5N3XSM9</accession>
<evidence type="ECO:0000256" key="3">
    <source>
        <dbReference type="ARBA" id="ARBA00022962"/>
    </source>
</evidence>
<name>A0A5N3XSM9_MUNRE</name>
<keyword evidence="1" id="KW-0028">Amino-acid biosynthesis</keyword>
<dbReference type="AlphaFoldDB" id="A0A5N3XSM9"/>
<keyword evidence="3" id="KW-0315">Glutamine amidotransferase</keyword>